<dbReference type="AlphaFoldDB" id="A0A0G4P093"/>
<proteinExistence type="predicted"/>
<evidence type="ECO:0000313" key="2">
    <source>
        <dbReference type="Proteomes" id="UP000053732"/>
    </source>
</evidence>
<reference evidence="1 2" key="1">
    <citation type="journal article" date="2014" name="Nat. Commun.">
        <title>Multiple recent horizontal transfers of a large genomic region in cheese making fungi.</title>
        <authorList>
            <person name="Cheeseman K."/>
            <person name="Ropars J."/>
            <person name="Renault P."/>
            <person name="Dupont J."/>
            <person name="Gouzy J."/>
            <person name="Branca A."/>
            <person name="Abraham A.L."/>
            <person name="Ceppi M."/>
            <person name="Conseiller E."/>
            <person name="Debuchy R."/>
            <person name="Malagnac F."/>
            <person name="Goarin A."/>
            <person name="Silar P."/>
            <person name="Lacoste S."/>
            <person name="Sallet E."/>
            <person name="Bensimon A."/>
            <person name="Giraud T."/>
            <person name="Brygoo Y."/>
        </authorList>
    </citation>
    <scope>NUCLEOTIDE SEQUENCE [LARGE SCALE GENOMIC DNA]</scope>
    <source>
        <strain evidence="2">FM 013</strain>
    </source>
</reference>
<evidence type="ECO:0000313" key="1">
    <source>
        <dbReference type="EMBL" id="CRL19689.1"/>
    </source>
</evidence>
<dbReference type="Proteomes" id="UP000053732">
    <property type="component" value="Unassembled WGS sequence"/>
</dbReference>
<organism evidence="1 2">
    <name type="scientific">Penicillium camemberti (strain FM 013)</name>
    <dbReference type="NCBI Taxonomy" id="1429867"/>
    <lineage>
        <taxon>Eukaryota</taxon>
        <taxon>Fungi</taxon>
        <taxon>Dikarya</taxon>
        <taxon>Ascomycota</taxon>
        <taxon>Pezizomycotina</taxon>
        <taxon>Eurotiomycetes</taxon>
        <taxon>Eurotiomycetidae</taxon>
        <taxon>Eurotiales</taxon>
        <taxon>Aspergillaceae</taxon>
        <taxon>Penicillium</taxon>
    </lineage>
</organism>
<dbReference type="EMBL" id="HG793136">
    <property type="protein sequence ID" value="CRL19689.1"/>
    <property type="molecule type" value="Genomic_DNA"/>
</dbReference>
<accession>A0A0G4P093</accession>
<keyword evidence="2" id="KW-1185">Reference proteome</keyword>
<sequence>MKPSAYVAVGSLGPTTRGPLRWIVHSLSGDKTPVQMSGSIFIMMMNTNGPVRF</sequence>
<protein>
    <submittedName>
        <fullName evidence="1">Str. FM013</fullName>
    </submittedName>
</protein>
<name>A0A0G4P093_PENC3</name>
<gene>
    <name evidence="1" type="ORF">PCAMFM013_S003g000480</name>
</gene>